<feature type="region of interest" description="Disordered" evidence="1">
    <location>
        <begin position="1"/>
        <end position="27"/>
    </location>
</feature>
<organism evidence="2 3">
    <name type="scientific">Cercospora berteroae</name>
    <dbReference type="NCBI Taxonomy" id="357750"/>
    <lineage>
        <taxon>Eukaryota</taxon>
        <taxon>Fungi</taxon>
        <taxon>Dikarya</taxon>
        <taxon>Ascomycota</taxon>
        <taxon>Pezizomycotina</taxon>
        <taxon>Dothideomycetes</taxon>
        <taxon>Dothideomycetidae</taxon>
        <taxon>Mycosphaerellales</taxon>
        <taxon>Mycosphaerellaceae</taxon>
        <taxon>Cercospora</taxon>
    </lineage>
</organism>
<dbReference type="OrthoDB" id="3650264at2759"/>
<accession>A0A2S6BX56</accession>
<evidence type="ECO:0000313" key="3">
    <source>
        <dbReference type="Proteomes" id="UP000237631"/>
    </source>
</evidence>
<dbReference type="EMBL" id="PNEN01001725">
    <property type="protein sequence ID" value="PPJ52029.1"/>
    <property type="molecule type" value="Genomic_DNA"/>
</dbReference>
<protein>
    <submittedName>
        <fullName evidence="2">Uncharacterized protein</fullName>
    </submittedName>
</protein>
<gene>
    <name evidence="2" type="ORF">CBER1_10396</name>
</gene>
<evidence type="ECO:0000313" key="2">
    <source>
        <dbReference type="EMBL" id="PPJ52029.1"/>
    </source>
</evidence>
<proteinExistence type="predicted"/>
<dbReference type="Proteomes" id="UP000237631">
    <property type="component" value="Unassembled WGS sequence"/>
</dbReference>
<reference evidence="3" key="1">
    <citation type="journal article" date="2017" name="bioRxiv">
        <title>Conservation of a gene cluster reveals novel cercosporin biosynthetic mechanisms and extends production to the genus Colletotrichum.</title>
        <authorList>
            <person name="de Jonge R."/>
            <person name="Ebert M.K."/>
            <person name="Huitt-Roehl C.R."/>
            <person name="Pal P."/>
            <person name="Suttle J.C."/>
            <person name="Spanner R.E."/>
            <person name="Neubauer J.D."/>
            <person name="Jurick W.M.II."/>
            <person name="Stott K.A."/>
            <person name="Secor G.A."/>
            <person name="Thomma B.P.H.J."/>
            <person name="Van de Peer Y."/>
            <person name="Townsend C.A."/>
            <person name="Bolton M.D."/>
        </authorList>
    </citation>
    <scope>NUCLEOTIDE SEQUENCE [LARGE SCALE GENOMIC DNA]</scope>
    <source>
        <strain evidence="3">CBS538.71</strain>
    </source>
</reference>
<feature type="compositionally biased region" description="Polar residues" evidence="1">
    <location>
        <begin position="1"/>
        <end position="10"/>
    </location>
</feature>
<sequence>MDPLAYSTSPIMAAERPEASGATTDPATRLEFIPTTEPRPLRDEVAALIEPWRNTDTKPPFTTGELIVMIFVITGREEMSDKEIHSSILRRFAYYCDLALDFLTYIVDRTRHNGQDQGFDSPIDDFYDALRDSELPL</sequence>
<name>A0A2S6BX56_9PEZI</name>
<comment type="caution">
    <text evidence="2">The sequence shown here is derived from an EMBL/GenBank/DDBJ whole genome shotgun (WGS) entry which is preliminary data.</text>
</comment>
<dbReference type="AlphaFoldDB" id="A0A2S6BX56"/>
<keyword evidence="3" id="KW-1185">Reference proteome</keyword>
<evidence type="ECO:0000256" key="1">
    <source>
        <dbReference type="SAM" id="MobiDB-lite"/>
    </source>
</evidence>